<feature type="transmembrane region" description="Helical" evidence="1">
    <location>
        <begin position="12"/>
        <end position="33"/>
    </location>
</feature>
<feature type="transmembrane region" description="Helical" evidence="1">
    <location>
        <begin position="40"/>
        <end position="62"/>
    </location>
</feature>
<feature type="transmembrane region" description="Helical" evidence="1">
    <location>
        <begin position="82"/>
        <end position="106"/>
    </location>
</feature>
<dbReference type="Pfam" id="PF07077">
    <property type="entry name" value="DUF1345"/>
    <property type="match status" value="1"/>
</dbReference>
<dbReference type="InterPro" id="IPR009781">
    <property type="entry name" value="DUF1345"/>
</dbReference>
<feature type="transmembrane region" description="Helical" evidence="1">
    <location>
        <begin position="169"/>
        <end position="189"/>
    </location>
</feature>
<evidence type="ECO:0000313" key="2">
    <source>
        <dbReference type="EMBL" id="BDT77713.1"/>
    </source>
</evidence>
<dbReference type="AlphaFoldDB" id="A0A9C7C675"/>
<reference evidence="2 4" key="1">
    <citation type="submission" date="2022-11" db="EMBL/GenBank/DDBJ databases">
        <title>Complete Genome Sequences of three Polynucleobacter sp. Subcluster PnecC Strains KF022, KF023, and KF032 Isolated from a Shallow Eutrophic Lake in Japan.</title>
        <authorList>
            <person name="Ogata Y."/>
            <person name="Watanabe K."/>
            <person name="Takemine S."/>
            <person name="Shindo C."/>
            <person name="Kurokawa R."/>
            <person name="Suda W."/>
        </authorList>
    </citation>
    <scope>NUCLEOTIDE SEQUENCE</scope>
    <source>
        <strain evidence="2">KF023</strain>
        <strain evidence="3 4">KF032</strain>
    </source>
</reference>
<keyword evidence="4" id="KW-1185">Reference proteome</keyword>
<dbReference type="Proteomes" id="UP001211097">
    <property type="component" value="Chromosome"/>
</dbReference>
<dbReference type="EMBL" id="AP026974">
    <property type="protein sequence ID" value="BDT79569.1"/>
    <property type="molecule type" value="Genomic_DNA"/>
</dbReference>
<dbReference type="EMBL" id="AP026973">
    <property type="protein sequence ID" value="BDT77713.1"/>
    <property type="molecule type" value="Genomic_DNA"/>
</dbReference>
<name>A0A9C7C675_9BURK</name>
<sequence length="225" mass="24845">MKATHWTQHWHHISAISRLIIVAIAGFGAFFLLSSESSSTISLALSWALAGSLYLALTYIMMFYSTQENIMLLSKKEDDGAAIILLIIILAAAASLITIVIILSGIKTLPIHLAIRHVCLVLSTYAISWLFVHTAFALHYAHAYYQEFEKTKEAPLLFAGKQRPTYVDFLYFSMVIGMTCQTADVNIASSRIRFLVMMQGMTAFVFNASLLALAINLIAGVVAFT</sequence>
<keyword evidence="1" id="KW-1133">Transmembrane helix</keyword>
<keyword evidence="1" id="KW-0812">Transmembrane</keyword>
<protein>
    <submittedName>
        <fullName evidence="2">Membrane protein</fullName>
    </submittedName>
</protein>
<dbReference type="Proteomes" id="UP001211204">
    <property type="component" value="Chromosome"/>
</dbReference>
<dbReference type="KEGG" id="pyt:PKF023_15160"/>
<organism evidence="2">
    <name type="scientific">Polynucleobacter yangtzensis</name>
    <dbReference type="NCBI Taxonomy" id="1743159"/>
    <lineage>
        <taxon>Bacteria</taxon>
        <taxon>Pseudomonadati</taxon>
        <taxon>Pseudomonadota</taxon>
        <taxon>Betaproteobacteria</taxon>
        <taxon>Burkholderiales</taxon>
        <taxon>Burkholderiaceae</taxon>
        <taxon>Polynucleobacter</taxon>
    </lineage>
</organism>
<feature type="transmembrane region" description="Helical" evidence="1">
    <location>
        <begin position="201"/>
        <end position="224"/>
    </location>
</feature>
<evidence type="ECO:0000256" key="1">
    <source>
        <dbReference type="SAM" id="Phobius"/>
    </source>
</evidence>
<dbReference type="RefSeq" id="WP_281742155.1">
    <property type="nucleotide sequence ID" value="NZ_AP026973.1"/>
</dbReference>
<feature type="transmembrane region" description="Helical" evidence="1">
    <location>
        <begin position="118"/>
        <end position="141"/>
    </location>
</feature>
<evidence type="ECO:0000313" key="4">
    <source>
        <dbReference type="Proteomes" id="UP001211204"/>
    </source>
</evidence>
<evidence type="ECO:0000313" key="3">
    <source>
        <dbReference type="EMBL" id="BDT79569.1"/>
    </source>
</evidence>
<proteinExistence type="predicted"/>
<gene>
    <name evidence="2" type="ORF">PKF023_15160</name>
    <name evidence="3" type="ORF">PKF032_14570</name>
</gene>
<keyword evidence="1" id="KW-0472">Membrane</keyword>
<accession>A0A9C7C675</accession>